<evidence type="ECO:0000256" key="1">
    <source>
        <dbReference type="ARBA" id="ARBA00023015"/>
    </source>
</evidence>
<reference evidence="5 6" key="1">
    <citation type="submission" date="2020-08" db="EMBL/GenBank/DDBJ databases">
        <title>Genomic Encyclopedia of Type Strains, Phase III (KMG-III): the genomes of soil and plant-associated and newly described type strains.</title>
        <authorList>
            <person name="Whitman W."/>
        </authorList>
    </citation>
    <scope>NUCLEOTIDE SEQUENCE [LARGE SCALE GENOMIC DNA]</scope>
    <source>
        <strain evidence="5 6">CECT 8799</strain>
    </source>
</reference>
<dbReference type="AlphaFoldDB" id="A0A7W4Z8J3"/>
<keyword evidence="6" id="KW-1185">Reference proteome</keyword>
<dbReference type="PANTHER" id="PTHR44688">
    <property type="entry name" value="DNA-BINDING TRANSCRIPTIONAL ACTIVATOR DEVR_DOSR"/>
    <property type="match status" value="1"/>
</dbReference>
<organism evidence="5 6">
    <name type="scientific">Microbulbifer rhizosphaerae</name>
    <dbReference type="NCBI Taxonomy" id="1562603"/>
    <lineage>
        <taxon>Bacteria</taxon>
        <taxon>Pseudomonadati</taxon>
        <taxon>Pseudomonadota</taxon>
        <taxon>Gammaproteobacteria</taxon>
        <taxon>Cellvibrionales</taxon>
        <taxon>Microbulbiferaceae</taxon>
        <taxon>Microbulbifer</taxon>
    </lineage>
</organism>
<dbReference type="EMBL" id="JACHWZ010000001">
    <property type="protein sequence ID" value="MBB3059279.1"/>
    <property type="molecule type" value="Genomic_DNA"/>
</dbReference>
<comment type="caution">
    <text evidence="5">The sequence shown here is derived from an EMBL/GenBank/DDBJ whole genome shotgun (WGS) entry which is preliminary data.</text>
</comment>
<dbReference type="CDD" id="cd06170">
    <property type="entry name" value="LuxR_C_like"/>
    <property type="match status" value="1"/>
</dbReference>
<dbReference type="GO" id="GO:0003677">
    <property type="term" value="F:DNA binding"/>
    <property type="evidence" value="ECO:0007669"/>
    <property type="project" value="UniProtKB-KW"/>
</dbReference>
<protein>
    <submittedName>
        <fullName evidence="5">DNA-binding CsgD family transcriptional regulator</fullName>
    </submittedName>
</protein>
<dbReference type="Proteomes" id="UP000535937">
    <property type="component" value="Unassembled WGS sequence"/>
</dbReference>
<keyword evidence="1" id="KW-0805">Transcription regulation</keyword>
<proteinExistence type="predicted"/>
<dbReference type="InterPro" id="IPR000792">
    <property type="entry name" value="Tscrpt_reg_LuxR_C"/>
</dbReference>
<evidence type="ECO:0000313" key="6">
    <source>
        <dbReference type="Proteomes" id="UP000535937"/>
    </source>
</evidence>
<feature type="domain" description="HTH luxR-type" evidence="4">
    <location>
        <begin position="1"/>
        <end position="59"/>
    </location>
</feature>
<dbReference type="InterPro" id="IPR036388">
    <property type="entry name" value="WH-like_DNA-bd_sf"/>
</dbReference>
<keyword evidence="3" id="KW-0804">Transcription</keyword>
<name>A0A7W4Z8J3_9GAMM</name>
<dbReference type="SUPFAM" id="SSF46894">
    <property type="entry name" value="C-terminal effector domain of the bipartite response regulators"/>
    <property type="match status" value="1"/>
</dbReference>
<accession>A0A7W4Z8J3</accession>
<keyword evidence="2 5" id="KW-0238">DNA-binding</keyword>
<evidence type="ECO:0000256" key="2">
    <source>
        <dbReference type="ARBA" id="ARBA00023125"/>
    </source>
</evidence>
<dbReference type="PRINTS" id="PR00038">
    <property type="entry name" value="HTHLUXR"/>
</dbReference>
<dbReference type="SMART" id="SM00421">
    <property type="entry name" value="HTH_LUXR"/>
    <property type="match status" value="1"/>
</dbReference>
<dbReference type="Gene3D" id="1.10.10.10">
    <property type="entry name" value="Winged helix-like DNA-binding domain superfamily/Winged helix DNA-binding domain"/>
    <property type="match status" value="1"/>
</dbReference>
<evidence type="ECO:0000256" key="3">
    <source>
        <dbReference type="ARBA" id="ARBA00023163"/>
    </source>
</evidence>
<dbReference type="InterPro" id="IPR016032">
    <property type="entry name" value="Sig_transdc_resp-reg_C-effctor"/>
</dbReference>
<dbReference type="Pfam" id="PF00196">
    <property type="entry name" value="GerE"/>
    <property type="match status" value="1"/>
</dbReference>
<dbReference type="PROSITE" id="PS50043">
    <property type="entry name" value="HTH_LUXR_2"/>
    <property type="match status" value="1"/>
</dbReference>
<evidence type="ECO:0000313" key="5">
    <source>
        <dbReference type="EMBL" id="MBB3059279.1"/>
    </source>
</evidence>
<dbReference type="PANTHER" id="PTHR44688:SF16">
    <property type="entry name" value="DNA-BINDING TRANSCRIPTIONAL ACTIVATOR DEVR_DOSR"/>
    <property type="match status" value="1"/>
</dbReference>
<sequence>MPRKPSSTAFWIANGKTNREIGEILAVSPRTVNKHLEGIFFKLGVENRTAAAGIAIRELNMDS</sequence>
<evidence type="ECO:0000259" key="4">
    <source>
        <dbReference type="PROSITE" id="PS50043"/>
    </source>
</evidence>
<dbReference type="GO" id="GO:0006355">
    <property type="term" value="P:regulation of DNA-templated transcription"/>
    <property type="evidence" value="ECO:0007669"/>
    <property type="project" value="InterPro"/>
</dbReference>
<gene>
    <name evidence="5" type="ORF">FHS09_000080</name>
</gene>
<dbReference type="RefSeq" id="WP_281383023.1">
    <property type="nucleotide sequence ID" value="NZ_JACHWZ010000001.1"/>
</dbReference>